<organism evidence="1">
    <name type="scientific">marine sediment metagenome</name>
    <dbReference type="NCBI Taxonomy" id="412755"/>
    <lineage>
        <taxon>unclassified sequences</taxon>
        <taxon>metagenomes</taxon>
        <taxon>ecological metagenomes</taxon>
    </lineage>
</organism>
<accession>X1ERB4</accession>
<name>X1ERB4_9ZZZZ</name>
<gene>
    <name evidence="1" type="ORF">S03H2_15795</name>
</gene>
<evidence type="ECO:0000313" key="1">
    <source>
        <dbReference type="EMBL" id="GAH35931.1"/>
    </source>
</evidence>
<reference evidence="1" key="1">
    <citation type="journal article" date="2014" name="Front. Microbiol.">
        <title>High frequency of phylogenetically diverse reductive dehalogenase-homologous genes in deep subseafloor sedimentary metagenomes.</title>
        <authorList>
            <person name="Kawai M."/>
            <person name="Futagami T."/>
            <person name="Toyoda A."/>
            <person name="Takaki Y."/>
            <person name="Nishi S."/>
            <person name="Hori S."/>
            <person name="Arai W."/>
            <person name="Tsubouchi T."/>
            <person name="Morono Y."/>
            <person name="Uchiyama I."/>
            <person name="Ito T."/>
            <person name="Fujiyama A."/>
            <person name="Inagaki F."/>
            <person name="Takami H."/>
        </authorList>
    </citation>
    <scope>NUCLEOTIDE SEQUENCE</scope>
    <source>
        <strain evidence="1">Expedition CK06-06</strain>
    </source>
</reference>
<dbReference type="EMBL" id="BARU01008037">
    <property type="protein sequence ID" value="GAH35931.1"/>
    <property type="molecule type" value="Genomic_DNA"/>
</dbReference>
<proteinExistence type="predicted"/>
<dbReference type="AlphaFoldDB" id="X1ERB4"/>
<protein>
    <submittedName>
        <fullName evidence="1">Uncharacterized protein</fullName>
    </submittedName>
</protein>
<sequence>MNGVGEIANVEVSGTVGTLGVAVSVIVGEGELVGVPVGSACPWSVVTGTVTAITIMRSRTDNNLFII</sequence>
<comment type="caution">
    <text evidence="1">The sequence shown here is derived from an EMBL/GenBank/DDBJ whole genome shotgun (WGS) entry which is preliminary data.</text>
</comment>